<proteinExistence type="predicted"/>
<dbReference type="SUPFAM" id="SSF49464">
    <property type="entry name" value="Carboxypeptidase regulatory domain-like"/>
    <property type="match status" value="1"/>
</dbReference>
<feature type="transmembrane region" description="Helical" evidence="2">
    <location>
        <begin position="12"/>
        <end position="29"/>
    </location>
</feature>
<sequence length="265" mass="30130">MVTLKALLLKKNYLRLLLFFLVIFSNLIFGQNQISGIVQTENGLRIPNAMLVNVATGAKSYSNNIGEFYIGAKVGETIRVLKDNYDRQTITASLNGNFVVTLVKSAEEIEEVTVSNIKVTGNIDDASRLKTDDSAERLRREVGTPKAPEKPREKAPEMTKNVLLPMLFGTLNVDGLYKIVSGKSRQMKSLYRYEDSQDDLKWIRTRIDDSYFKSAEIPDDQINSFLNFIMVDPDVRRYVKARNEGGLIVTMEKHIPEFLKRIKKD</sequence>
<organism evidence="3 4">
    <name type="scientific">Soonwooa buanensis</name>
    <dbReference type="NCBI Taxonomy" id="619805"/>
    <lineage>
        <taxon>Bacteria</taxon>
        <taxon>Pseudomonadati</taxon>
        <taxon>Bacteroidota</taxon>
        <taxon>Flavobacteriia</taxon>
        <taxon>Flavobacteriales</taxon>
        <taxon>Weeksellaceae</taxon>
        <taxon>Chryseobacterium group</taxon>
        <taxon>Soonwooa</taxon>
    </lineage>
</organism>
<keyword evidence="4" id="KW-1185">Reference proteome</keyword>
<keyword evidence="2" id="KW-1133">Transmembrane helix</keyword>
<dbReference type="STRING" id="619805.SAMN05660477_00763"/>
<dbReference type="AlphaFoldDB" id="A0A1T5DJ59"/>
<dbReference type="Proteomes" id="UP000191112">
    <property type="component" value="Unassembled WGS sequence"/>
</dbReference>
<evidence type="ECO:0000256" key="1">
    <source>
        <dbReference type="SAM" id="MobiDB-lite"/>
    </source>
</evidence>
<name>A0A1T5DJ59_9FLAO</name>
<evidence type="ECO:0000256" key="2">
    <source>
        <dbReference type="SAM" id="Phobius"/>
    </source>
</evidence>
<dbReference type="InterPro" id="IPR008969">
    <property type="entry name" value="CarboxyPept-like_regulatory"/>
</dbReference>
<gene>
    <name evidence="3" type="ORF">SAMN05660477_00763</name>
</gene>
<feature type="region of interest" description="Disordered" evidence="1">
    <location>
        <begin position="130"/>
        <end position="155"/>
    </location>
</feature>
<keyword evidence="2" id="KW-0812">Transmembrane</keyword>
<dbReference type="EMBL" id="FUYZ01000002">
    <property type="protein sequence ID" value="SKB71520.1"/>
    <property type="molecule type" value="Genomic_DNA"/>
</dbReference>
<accession>A0A1T5DJ59</accession>
<reference evidence="3 4" key="1">
    <citation type="submission" date="2017-02" db="EMBL/GenBank/DDBJ databases">
        <authorList>
            <person name="Peterson S.W."/>
        </authorList>
    </citation>
    <scope>NUCLEOTIDE SEQUENCE [LARGE SCALE GENOMIC DNA]</scope>
    <source>
        <strain evidence="3 4">DSM 22323</strain>
    </source>
</reference>
<evidence type="ECO:0000313" key="4">
    <source>
        <dbReference type="Proteomes" id="UP000191112"/>
    </source>
</evidence>
<evidence type="ECO:0008006" key="5">
    <source>
        <dbReference type="Google" id="ProtNLM"/>
    </source>
</evidence>
<keyword evidence="2" id="KW-0472">Membrane</keyword>
<evidence type="ECO:0000313" key="3">
    <source>
        <dbReference type="EMBL" id="SKB71520.1"/>
    </source>
</evidence>
<protein>
    <recommendedName>
        <fullName evidence="5">CarboxypepD_reg-like domain-containing protein</fullName>
    </recommendedName>
</protein>